<dbReference type="GeneID" id="17277394"/>
<dbReference type="HOGENOM" id="CLU_013615_12_1_1"/>
<evidence type="ECO:0000256" key="1">
    <source>
        <dbReference type="ARBA" id="ARBA00000971"/>
    </source>
</evidence>
<dbReference type="Proteomes" id="UP000013827">
    <property type="component" value="Unassembled WGS sequence"/>
</dbReference>
<evidence type="ECO:0000256" key="3">
    <source>
        <dbReference type="ARBA" id="ARBA00023110"/>
    </source>
</evidence>
<protein>
    <recommendedName>
        <fullName evidence="2 5">peptidylprolyl isomerase</fullName>
        <ecNumber evidence="2 5">5.2.1.8</ecNumber>
    </recommendedName>
</protein>
<dbReference type="eggNOG" id="KOG0544">
    <property type="taxonomic scope" value="Eukaryota"/>
</dbReference>
<dbReference type="GO" id="GO:0003755">
    <property type="term" value="F:peptidyl-prolyl cis-trans isomerase activity"/>
    <property type="evidence" value="ECO:0007669"/>
    <property type="project" value="UniProtKB-KW"/>
</dbReference>
<dbReference type="SUPFAM" id="SSF54534">
    <property type="entry name" value="FKBP-like"/>
    <property type="match status" value="1"/>
</dbReference>
<dbReference type="InterPro" id="IPR050689">
    <property type="entry name" value="FKBP-type_PPIase"/>
</dbReference>
<comment type="catalytic activity">
    <reaction evidence="1 5">
        <text>[protein]-peptidylproline (omega=180) = [protein]-peptidylproline (omega=0)</text>
        <dbReference type="Rhea" id="RHEA:16237"/>
        <dbReference type="Rhea" id="RHEA-COMP:10747"/>
        <dbReference type="Rhea" id="RHEA-COMP:10748"/>
        <dbReference type="ChEBI" id="CHEBI:83833"/>
        <dbReference type="ChEBI" id="CHEBI:83834"/>
        <dbReference type="EC" id="5.2.1.8"/>
    </reaction>
</comment>
<dbReference type="AlphaFoldDB" id="A0A0D3K8N7"/>
<evidence type="ECO:0000256" key="2">
    <source>
        <dbReference type="ARBA" id="ARBA00013194"/>
    </source>
</evidence>
<evidence type="ECO:0000256" key="4">
    <source>
        <dbReference type="ARBA" id="ARBA00023235"/>
    </source>
</evidence>
<evidence type="ECO:0000313" key="7">
    <source>
        <dbReference type="EnsemblProtists" id="EOD32122"/>
    </source>
</evidence>
<dbReference type="InterPro" id="IPR001179">
    <property type="entry name" value="PPIase_FKBP_dom"/>
</dbReference>
<sequence length="103" mass="10962">VTVLRLEVGDGITFPQTGDRVSIHYKGILVDNGLEFDSSYGRGAEFSFTLGKGDVIAGWEQGLPMLSLGEKAVLTISPDLAYGAAGAGDRVPPHAALRFEVWL</sequence>
<dbReference type="Pfam" id="PF00254">
    <property type="entry name" value="FKBP_C"/>
    <property type="match status" value="1"/>
</dbReference>
<dbReference type="PROSITE" id="PS50059">
    <property type="entry name" value="FKBP_PPIASE"/>
    <property type="match status" value="1"/>
</dbReference>
<dbReference type="STRING" id="2903.R1DB75"/>
<keyword evidence="3 5" id="KW-0697">Rotamase</keyword>
<evidence type="ECO:0000259" key="6">
    <source>
        <dbReference type="PROSITE" id="PS50059"/>
    </source>
</evidence>
<dbReference type="EnsemblProtists" id="EOD32122">
    <property type="protein sequence ID" value="EOD32122"/>
    <property type="gene ID" value="EMIHUDRAFT_48876"/>
</dbReference>
<evidence type="ECO:0000313" key="8">
    <source>
        <dbReference type="Proteomes" id="UP000013827"/>
    </source>
</evidence>
<dbReference type="KEGG" id="ehx:EMIHUDRAFT_48876"/>
<name>A0A0D3K8N7_EMIH1</name>
<dbReference type="Gene3D" id="3.10.50.40">
    <property type="match status" value="1"/>
</dbReference>
<dbReference type="EC" id="5.2.1.8" evidence="2 5"/>
<keyword evidence="8" id="KW-1185">Reference proteome</keyword>
<evidence type="ECO:0000256" key="5">
    <source>
        <dbReference type="PROSITE-ProRule" id="PRU00277"/>
    </source>
</evidence>
<dbReference type="PANTHER" id="PTHR10516">
    <property type="entry name" value="PEPTIDYL-PROLYL CIS-TRANS ISOMERASE"/>
    <property type="match status" value="1"/>
</dbReference>
<dbReference type="RefSeq" id="XP_005784551.1">
    <property type="nucleotide sequence ID" value="XM_005784494.1"/>
</dbReference>
<proteinExistence type="predicted"/>
<dbReference type="OMA" id="IRKMYIN"/>
<dbReference type="InterPro" id="IPR046357">
    <property type="entry name" value="PPIase_dom_sf"/>
</dbReference>
<reference evidence="8" key="1">
    <citation type="journal article" date="2013" name="Nature">
        <title>Pan genome of the phytoplankton Emiliania underpins its global distribution.</title>
        <authorList>
            <person name="Read B.A."/>
            <person name="Kegel J."/>
            <person name="Klute M.J."/>
            <person name="Kuo A."/>
            <person name="Lefebvre S.C."/>
            <person name="Maumus F."/>
            <person name="Mayer C."/>
            <person name="Miller J."/>
            <person name="Monier A."/>
            <person name="Salamov A."/>
            <person name="Young J."/>
            <person name="Aguilar M."/>
            <person name="Claverie J.M."/>
            <person name="Frickenhaus S."/>
            <person name="Gonzalez K."/>
            <person name="Herman E.K."/>
            <person name="Lin Y.C."/>
            <person name="Napier J."/>
            <person name="Ogata H."/>
            <person name="Sarno A.F."/>
            <person name="Shmutz J."/>
            <person name="Schroeder D."/>
            <person name="de Vargas C."/>
            <person name="Verret F."/>
            <person name="von Dassow P."/>
            <person name="Valentin K."/>
            <person name="Van de Peer Y."/>
            <person name="Wheeler G."/>
            <person name="Dacks J.B."/>
            <person name="Delwiche C.F."/>
            <person name="Dyhrman S.T."/>
            <person name="Glockner G."/>
            <person name="John U."/>
            <person name="Richards T."/>
            <person name="Worden A.Z."/>
            <person name="Zhang X."/>
            <person name="Grigoriev I.V."/>
            <person name="Allen A.E."/>
            <person name="Bidle K."/>
            <person name="Borodovsky M."/>
            <person name="Bowler C."/>
            <person name="Brownlee C."/>
            <person name="Cock J.M."/>
            <person name="Elias M."/>
            <person name="Gladyshev V.N."/>
            <person name="Groth M."/>
            <person name="Guda C."/>
            <person name="Hadaegh A."/>
            <person name="Iglesias-Rodriguez M.D."/>
            <person name="Jenkins J."/>
            <person name="Jones B.M."/>
            <person name="Lawson T."/>
            <person name="Leese F."/>
            <person name="Lindquist E."/>
            <person name="Lobanov A."/>
            <person name="Lomsadze A."/>
            <person name="Malik S.B."/>
            <person name="Marsh M.E."/>
            <person name="Mackinder L."/>
            <person name="Mock T."/>
            <person name="Mueller-Roeber B."/>
            <person name="Pagarete A."/>
            <person name="Parker M."/>
            <person name="Probert I."/>
            <person name="Quesneville H."/>
            <person name="Raines C."/>
            <person name="Rensing S.A."/>
            <person name="Riano-Pachon D.M."/>
            <person name="Richier S."/>
            <person name="Rokitta S."/>
            <person name="Shiraiwa Y."/>
            <person name="Soanes D.M."/>
            <person name="van der Giezen M."/>
            <person name="Wahlund T.M."/>
            <person name="Williams B."/>
            <person name="Wilson W."/>
            <person name="Wolfe G."/>
            <person name="Wurch L.L."/>
        </authorList>
    </citation>
    <scope>NUCLEOTIDE SEQUENCE</scope>
</reference>
<dbReference type="FunFam" id="3.10.50.40:FF:000006">
    <property type="entry name" value="Peptidyl-prolyl cis-trans isomerase"/>
    <property type="match status" value="1"/>
</dbReference>
<accession>A0A0D3K8N7</accession>
<feature type="domain" description="PPIase FKBP-type" evidence="6">
    <location>
        <begin position="18"/>
        <end position="103"/>
    </location>
</feature>
<dbReference type="PANTHER" id="PTHR10516:SF443">
    <property type="entry name" value="FK506-BINDING PROTEIN 59-RELATED"/>
    <property type="match status" value="1"/>
</dbReference>
<keyword evidence="4 5" id="KW-0413">Isomerase</keyword>
<dbReference type="PaxDb" id="2903-EOD32122"/>
<reference evidence="7" key="2">
    <citation type="submission" date="2024-10" db="UniProtKB">
        <authorList>
            <consortium name="EnsemblProtists"/>
        </authorList>
    </citation>
    <scope>IDENTIFICATION</scope>
</reference>
<organism evidence="7 8">
    <name type="scientific">Emiliania huxleyi (strain CCMP1516)</name>
    <dbReference type="NCBI Taxonomy" id="280463"/>
    <lineage>
        <taxon>Eukaryota</taxon>
        <taxon>Haptista</taxon>
        <taxon>Haptophyta</taxon>
        <taxon>Prymnesiophyceae</taxon>
        <taxon>Isochrysidales</taxon>
        <taxon>Noelaerhabdaceae</taxon>
        <taxon>Emiliania</taxon>
    </lineage>
</organism>